<accession>A0A7J7U5D6</accession>
<evidence type="ECO:0000256" key="2">
    <source>
        <dbReference type="SAM" id="Phobius"/>
    </source>
</evidence>
<organism evidence="3 4">
    <name type="scientific">Myotis myotis</name>
    <name type="common">Greater mouse-eared bat</name>
    <name type="synonym">Vespertilio myotis</name>
    <dbReference type="NCBI Taxonomy" id="51298"/>
    <lineage>
        <taxon>Eukaryota</taxon>
        <taxon>Metazoa</taxon>
        <taxon>Chordata</taxon>
        <taxon>Craniata</taxon>
        <taxon>Vertebrata</taxon>
        <taxon>Euteleostomi</taxon>
        <taxon>Mammalia</taxon>
        <taxon>Eutheria</taxon>
        <taxon>Laurasiatheria</taxon>
        <taxon>Chiroptera</taxon>
        <taxon>Yangochiroptera</taxon>
        <taxon>Vespertilionidae</taxon>
        <taxon>Myotis</taxon>
    </lineage>
</organism>
<comment type="caution">
    <text evidence="3">The sequence shown here is derived from an EMBL/GenBank/DDBJ whole genome shotgun (WGS) entry which is preliminary data.</text>
</comment>
<dbReference type="AlphaFoldDB" id="A0A7J7U5D6"/>
<keyword evidence="4" id="KW-1185">Reference proteome</keyword>
<keyword evidence="2" id="KW-0812">Transmembrane</keyword>
<proteinExistence type="predicted"/>
<evidence type="ECO:0000313" key="3">
    <source>
        <dbReference type="EMBL" id="KAF6308103.1"/>
    </source>
</evidence>
<feature type="transmembrane region" description="Helical" evidence="2">
    <location>
        <begin position="166"/>
        <end position="186"/>
    </location>
</feature>
<protein>
    <submittedName>
        <fullName evidence="3">Uncharacterized protein</fullName>
    </submittedName>
</protein>
<feature type="compositionally biased region" description="Basic and acidic residues" evidence="1">
    <location>
        <begin position="248"/>
        <end position="262"/>
    </location>
</feature>
<feature type="region of interest" description="Disordered" evidence="1">
    <location>
        <begin position="122"/>
        <end position="155"/>
    </location>
</feature>
<keyword evidence="2" id="KW-0472">Membrane</keyword>
<feature type="region of interest" description="Disordered" evidence="1">
    <location>
        <begin position="248"/>
        <end position="272"/>
    </location>
</feature>
<sequence length="272" mass="29896">MGRLSQCHPFSLSHWGSCGSSSGSFTPPALSGQMPPGPPLHHSSSCHLLAQTLTPHSAGHRLISLVPLRSYHPTLWCHVNLPKLSFCKYTSCSDASVAAGGPEGEVQNPILAPGPCEPFSTPPTSPWRNPSVHSPGCGAQRVPGRRPGPQHTPQPTPAECSVFTKFLGGGLLLTLLVCVGFAFYAIEVHVCITIFKRLEMFAFEWNRCVCPLYFILRRDKICASHHCPQHATHSWHIGGAQRLLSKRMKMEKGQEEERDGRKRQWKCQVHGS</sequence>
<dbReference type="EMBL" id="JABWUV010000014">
    <property type="protein sequence ID" value="KAF6308103.1"/>
    <property type="molecule type" value="Genomic_DNA"/>
</dbReference>
<evidence type="ECO:0000256" key="1">
    <source>
        <dbReference type="SAM" id="MobiDB-lite"/>
    </source>
</evidence>
<reference evidence="3 4" key="1">
    <citation type="journal article" date="2020" name="Nature">
        <title>Six reference-quality genomes reveal evolution of bat adaptations.</title>
        <authorList>
            <person name="Jebb D."/>
            <person name="Huang Z."/>
            <person name="Pippel M."/>
            <person name="Hughes G.M."/>
            <person name="Lavrichenko K."/>
            <person name="Devanna P."/>
            <person name="Winkler S."/>
            <person name="Jermiin L.S."/>
            <person name="Skirmuntt E.C."/>
            <person name="Katzourakis A."/>
            <person name="Burkitt-Gray L."/>
            <person name="Ray D.A."/>
            <person name="Sullivan K.A.M."/>
            <person name="Roscito J.G."/>
            <person name="Kirilenko B.M."/>
            <person name="Davalos L.M."/>
            <person name="Corthals A.P."/>
            <person name="Power M.L."/>
            <person name="Jones G."/>
            <person name="Ransome R.D."/>
            <person name="Dechmann D.K.N."/>
            <person name="Locatelli A.G."/>
            <person name="Puechmaille S.J."/>
            <person name="Fedrigo O."/>
            <person name="Jarvis E.D."/>
            <person name="Hiller M."/>
            <person name="Vernes S.C."/>
            <person name="Myers E.W."/>
            <person name="Teeling E.C."/>
        </authorList>
    </citation>
    <scope>NUCLEOTIDE SEQUENCE [LARGE SCALE GENOMIC DNA]</scope>
    <source>
        <strain evidence="3">MMyoMyo1</strain>
        <tissue evidence="3">Flight muscle</tissue>
    </source>
</reference>
<evidence type="ECO:0000313" key="4">
    <source>
        <dbReference type="Proteomes" id="UP000527355"/>
    </source>
</evidence>
<name>A0A7J7U5D6_MYOMY</name>
<keyword evidence="2" id="KW-1133">Transmembrane helix</keyword>
<gene>
    <name evidence="3" type="ORF">mMyoMyo1_008881</name>
</gene>
<dbReference type="Proteomes" id="UP000527355">
    <property type="component" value="Unassembled WGS sequence"/>
</dbReference>